<evidence type="ECO:0008006" key="4">
    <source>
        <dbReference type="Google" id="ProtNLM"/>
    </source>
</evidence>
<feature type="chain" id="PRO_5037645385" description="DUF2125 domain-containing protein" evidence="1">
    <location>
        <begin position="24"/>
        <end position="177"/>
    </location>
</feature>
<evidence type="ECO:0000256" key="1">
    <source>
        <dbReference type="SAM" id="SignalP"/>
    </source>
</evidence>
<keyword evidence="3" id="KW-1185">Reference proteome</keyword>
<comment type="caution">
    <text evidence="2">The sequence shown here is derived from an EMBL/GenBank/DDBJ whole genome shotgun (WGS) entry which is preliminary data.</text>
</comment>
<organism evidence="2 3">
    <name type="scientific">Neogemmobacter tilapiae</name>
    <dbReference type="NCBI Taxonomy" id="875041"/>
    <lineage>
        <taxon>Bacteria</taxon>
        <taxon>Pseudomonadati</taxon>
        <taxon>Pseudomonadota</taxon>
        <taxon>Alphaproteobacteria</taxon>
        <taxon>Rhodobacterales</taxon>
        <taxon>Paracoccaceae</taxon>
        <taxon>Neogemmobacter</taxon>
    </lineage>
</organism>
<evidence type="ECO:0000313" key="3">
    <source>
        <dbReference type="Proteomes" id="UP000638981"/>
    </source>
</evidence>
<protein>
    <recommendedName>
        <fullName evidence="4">DUF2125 domain-containing protein</fullName>
    </recommendedName>
</protein>
<evidence type="ECO:0000313" key="2">
    <source>
        <dbReference type="EMBL" id="GHC57592.1"/>
    </source>
</evidence>
<reference evidence="2" key="1">
    <citation type="journal article" date="2014" name="Int. J. Syst. Evol. Microbiol.">
        <title>Complete genome sequence of Corynebacterium casei LMG S-19264T (=DSM 44701T), isolated from a smear-ripened cheese.</title>
        <authorList>
            <consortium name="US DOE Joint Genome Institute (JGI-PGF)"/>
            <person name="Walter F."/>
            <person name="Albersmeier A."/>
            <person name="Kalinowski J."/>
            <person name="Ruckert C."/>
        </authorList>
    </citation>
    <scope>NUCLEOTIDE SEQUENCE</scope>
    <source>
        <strain evidence="2">KCTC 23310</strain>
    </source>
</reference>
<dbReference type="RefSeq" id="WP_189411657.1">
    <property type="nucleotide sequence ID" value="NZ_BMYJ01000006.1"/>
</dbReference>
<dbReference type="Proteomes" id="UP000638981">
    <property type="component" value="Unassembled WGS sequence"/>
</dbReference>
<dbReference type="AlphaFoldDB" id="A0A918TQE2"/>
<sequence length="177" mass="18738">MKGTAVRLLGILGVLLMAGTAEAEGWRNWYVGRGDGNHLLTVETEAEASEIRAGVESKDDFGDRITFGVRCHLGGPRADNILSDEGIISATFIGGTHRNVKVPIRLSGSFDGASEVDLGVFMFNQFALVGNAPPQLLAMLTTHEELTITSDNGTFSATVPLENAGAAMAGIKCWGEM</sequence>
<proteinExistence type="predicted"/>
<accession>A0A918TQE2</accession>
<feature type="signal peptide" evidence="1">
    <location>
        <begin position="1"/>
        <end position="23"/>
    </location>
</feature>
<reference evidence="2" key="2">
    <citation type="submission" date="2020-09" db="EMBL/GenBank/DDBJ databases">
        <authorList>
            <person name="Sun Q."/>
            <person name="Kim S."/>
        </authorList>
    </citation>
    <scope>NUCLEOTIDE SEQUENCE</scope>
    <source>
        <strain evidence="2">KCTC 23310</strain>
    </source>
</reference>
<dbReference type="EMBL" id="BMYJ01000006">
    <property type="protein sequence ID" value="GHC57592.1"/>
    <property type="molecule type" value="Genomic_DNA"/>
</dbReference>
<name>A0A918TQE2_9RHOB</name>
<keyword evidence="1" id="KW-0732">Signal</keyword>
<gene>
    <name evidence="2" type="ORF">GCM10007315_21300</name>
</gene>